<organism evidence="4 5">
    <name type="scientific">Janthinobacterium lividum</name>
    <dbReference type="NCBI Taxonomy" id="29581"/>
    <lineage>
        <taxon>Bacteria</taxon>
        <taxon>Pseudomonadati</taxon>
        <taxon>Pseudomonadota</taxon>
        <taxon>Betaproteobacteria</taxon>
        <taxon>Burkholderiales</taxon>
        <taxon>Oxalobacteraceae</taxon>
        <taxon>Janthinobacterium</taxon>
    </lineage>
</organism>
<evidence type="ECO:0000313" key="4">
    <source>
        <dbReference type="EMBL" id="OFJ47599.1"/>
    </source>
</evidence>
<name>A0A1E8PPP7_9BURK</name>
<evidence type="ECO:0000256" key="1">
    <source>
        <dbReference type="ARBA" id="ARBA00022553"/>
    </source>
</evidence>
<evidence type="ECO:0000259" key="3">
    <source>
        <dbReference type="PROSITE" id="PS50110"/>
    </source>
</evidence>
<dbReference type="Gene3D" id="3.40.50.2300">
    <property type="match status" value="1"/>
</dbReference>
<protein>
    <recommendedName>
        <fullName evidence="3">Response regulatory domain-containing protein</fullName>
    </recommendedName>
</protein>
<dbReference type="InterPro" id="IPR011006">
    <property type="entry name" value="CheY-like_superfamily"/>
</dbReference>
<reference evidence="4 5" key="1">
    <citation type="submission" date="2016-10" db="EMBL/GenBank/DDBJ databases">
        <title>Updated version of Genome Assembly of Janthinobacterium lividum ERGS5:01.</title>
        <authorList>
            <person name="Kumar R."/>
            <person name="Acharya V."/>
            <person name="Singh D."/>
        </authorList>
    </citation>
    <scope>NUCLEOTIDE SEQUENCE [LARGE SCALE GENOMIC DNA]</scope>
    <source>
        <strain evidence="4 5">ERGS5:01</strain>
    </source>
</reference>
<gene>
    <name evidence="4" type="ORF">BA896_023360</name>
</gene>
<keyword evidence="1 2" id="KW-0597">Phosphoprotein</keyword>
<evidence type="ECO:0000313" key="5">
    <source>
        <dbReference type="Proteomes" id="UP000092634"/>
    </source>
</evidence>
<dbReference type="PROSITE" id="PS50110">
    <property type="entry name" value="RESPONSE_REGULATORY"/>
    <property type="match status" value="1"/>
</dbReference>
<dbReference type="InterPro" id="IPR001789">
    <property type="entry name" value="Sig_transdc_resp-reg_receiver"/>
</dbReference>
<feature type="modified residue" description="4-aspartylphosphate" evidence="2">
    <location>
        <position position="70"/>
    </location>
</feature>
<feature type="domain" description="Response regulatory" evidence="3">
    <location>
        <begin position="19"/>
        <end position="137"/>
    </location>
</feature>
<dbReference type="PANTHER" id="PTHR45339:SF3">
    <property type="entry name" value="HISTIDINE KINASE"/>
    <property type="match status" value="1"/>
</dbReference>
<comment type="caution">
    <text evidence="4">The sequence shown here is derived from an EMBL/GenBank/DDBJ whole genome shotgun (WGS) entry which is preliminary data.</text>
</comment>
<dbReference type="EMBL" id="MAQB02000003">
    <property type="protein sequence ID" value="OFJ47599.1"/>
    <property type="molecule type" value="Genomic_DNA"/>
</dbReference>
<proteinExistence type="predicted"/>
<evidence type="ECO:0000256" key="2">
    <source>
        <dbReference type="PROSITE-ProRule" id="PRU00169"/>
    </source>
</evidence>
<dbReference type="Pfam" id="PF00072">
    <property type="entry name" value="Response_reg"/>
    <property type="match status" value="1"/>
</dbReference>
<dbReference type="CDD" id="cd17546">
    <property type="entry name" value="REC_hyHK_CKI1_RcsC-like"/>
    <property type="match status" value="1"/>
</dbReference>
<dbReference type="PANTHER" id="PTHR45339">
    <property type="entry name" value="HYBRID SIGNAL TRANSDUCTION HISTIDINE KINASE J"/>
    <property type="match status" value="1"/>
</dbReference>
<dbReference type="SUPFAM" id="SSF52172">
    <property type="entry name" value="CheY-like"/>
    <property type="match status" value="1"/>
</dbReference>
<dbReference type="AlphaFoldDB" id="A0A1E8PPP7"/>
<dbReference type="Proteomes" id="UP000092634">
    <property type="component" value="Unassembled WGS sequence"/>
</dbReference>
<accession>A0A1E8PPP7</accession>
<dbReference type="GO" id="GO:0000160">
    <property type="term" value="P:phosphorelay signal transduction system"/>
    <property type="evidence" value="ECO:0007669"/>
    <property type="project" value="InterPro"/>
</dbReference>
<sequence>MTTEAQAPPLRLQRLSGLHVLVIDDNAMNLQVARELLLHEGAEVSVANGGALGLSMALEAEPVFDAVLLDIQMPEMDGYACAMRMRSSMRLRSTPIIAMTANVMARERDACMAAGMDAHMGKPIDIDMMVDLLQTHCQASLAQGLSRKQRTRRHQRQNHCMVSTSRHSSTSLRLFPGSGATVRCFSAWR</sequence>
<dbReference type="SMART" id="SM00448">
    <property type="entry name" value="REC"/>
    <property type="match status" value="1"/>
</dbReference>